<evidence type="ECO:0000313" key="3">
    <source>
        <dbReference type="EMBL" id="ELY50713.1"/>
    </source>
</evidence>
<dbReference type="Proteomes" id="UP000011690">
    <property type="component" value="Unassembled WGS sequence"/>
</dbReference>
<dbReference type="InterPro" id="IPR013971">
    <property type="entry name" value="HalX_domain"/>
</dbReference>
<gene>
    <name evidence="3" type="ORF">C494_05020</name>
</gene>
<evidence type="ECO:0000313" key="4">
    <source>
        <dbReference type="Proteomes" id="UP000011690"/>
    </source>
</evidence>
<evidence type="ECO:0000256" key="1">
    <source>
        <dbReference type="PROSITE-ProRule" id="PRU00169"/>
    </source>
</evidence>
<feature type="modified residue" description="4-aspartylphosphate" evidence="1">
    <location>
        <position position="35"/>
    </location>
</feature>
<dbReference type="eggNOG" id="arCOG02601">
    <property type="taxonomic scope" value="Archaea"/>
</dbReference>
<evidence type="ECO:0000259" key="2">
    <source>
        <dbReference type="PROSITE" id="PS50110"/>
    </source>
</evidence>
<organism evidence="3 4">
    <name type="scientific">Natronorubrum bangense JCM 10635</name>
    <dbReference type="NCBI Taxonomy" id="1227500"/>
    <lineage>
        <taxon>Archaea</taxon>
        <taxon>Methanobacteriati</taxon>
        <taxon>Methanobacteriota</taxon>
        <taxon>Stenosarchaea group</taxon>
        <taxon>Halobacteria</taxon>
        <taxon>Halobacteriales</taxon>
        <taxon>Natrialbaceae</taxon>
        <taxon>Natronorubrum</taxon>
    </lineage>
</organism>
<reference evidence="3 4" key="1">
    <citation type="journal article" date="2014" name="PLoS Genet.">
        <title>Phylogenetically driven sequencing of extremely halophilic archaea reveals strategies for static and dynamic osmo-response.</title>
        <authorList>
            <person name="Becker E.A."/>
            <person name="Seitzer P.M."/>
            <person name="Tritt A."/>
            <person name="Larsen D."/>
            <person name="Krusor M."/>
            <person name="Yao A.I."/>
            <person name="Wu D."/>
            <person name="Madern D."/>
            <person name="Eisen J.A."/>
            <person name="Darling A.E."/>
            <person name="Facciotti M.T."/>
        </authorList>
    </citation>
    <scope>NUCLEOTIDE SEQUENCE [LARGE SCALE GENOMIC DNA]</scope>
    <source>
        <strain evidence="3 4">JCM 10635</strain>
    </source>
</reference>
<feature type="domain" description="Response regulatory" evidence="2">
    <location>
        <begin position="1"/>
        <end position="97"/>
    </location>
</feature>
<dbReference type="InterPro" id="IPR011006">
    <property type="entry name" value="CheY-like_superfamily"/>
</dbReference>
<dbReference type="OrthoDB" id="162282at2157"/>
<dbReference type="RefSeq" id="WP_006065191.1">
    <property type="nucleotide sequence ID" value="NZ_AOHY01000010.1"/>
</dbReference>
<protein>
    <submittedName>
        <fullName evidence="3">Response regulator receiver protein</fullName>
    </submittedName>
</protein>
<comment type="caution">
    <text evidence="3">The sequence shown here is derived from an EMBL/GenBank/DDBJ whole genome shotgun (WGS) entry which is preliminary data.</text>
</comment>
<proteinExistence type="predicted"/>
<dbReference type="PATRIC" id="fig|1227500.6.peg.1018"/>
<dbReference type="EMBL" id="AOHY01000010">
    <property type="protein sequence ID" value="ELY50713.1"/>
    <property type="molecule type" value="Genomic_DNA"/>
</dbReference>
<dbReference type="GO" id="GO:0000160">
    <property type="term" value="P:phosphorelay signal transduction system"/>
    <property type="evidence" value="ECO:0007669"/>
    <property type="project" value="InterPro"/>
</dbReference>
<dbReference type="InterPro" id="IPR001789">
    <property type="entry name" value="Sig_transdc_resp-reg_receiver"/>
</dbReference>
<keyword evidence="1" id="KW-0597">Phosphoprotein</keyword>
<dbReference type="GeneID" id="39851145"/>
<dbReference type="SUPFAM" id="SSF52172">
    <property type="entry name" value="CheY-like"/>
    <property type="match status" value="1"/>
</dbReference>
<dbReference type="AlphaFoldDB" id="L9WQV7"/>
<dbReference type="PROSITE" id="PS50110">
    <property type="entry name" value="RESPONSE_REGULATORY"/>
    <property type="match status" value="1"/>
</dbReference>
<sequence length="169" mass="19211">MDTDRSRVAVDVHSANFNRSILDQINDEYDLLLLDWGLETPDARGILDAFQQNTPDTQVLVLSEDVPEDDPVNRGADELLAAPYSDETLQLTVERLLLQGAYEEAMDEFFRLSTERALLESELQAGVDTADRYQSVICNHYESRKRAAAIRDELSSDEFDQSLRQLLDE</sequence>
<accession>L9WQV7</accession>
<keyword evidence="4" id="KW-1185">Reference proteome</keyword>
<name>L9WQV7_9EURY</name>
<dbReference type="STRING" id="1227500.C494_05020"/>
<dbReference type="Gene3D" id="3.40.50.2300">
    <property type="match status" value="1"/>
</dbReference>
<dbReference type="Pfam" id="PF08663">
    <property type="entry name" value="HalX"/>
    <property type="match status" value="1"/>
</dbReference>